<evidence type="ECO:0000313" key="4">
    <source>
        <dbReference type="WBParaSite" id="SCUD_0002207201-mRNA-1"/>
    </source>
</evidence>
<reference evidence="2 3" key="2">
    <citation type="submission" date="2018-11" db="EMBL/GenBank/DDBJ databases">
        <authorList>
            <consortium name="Pathogen Informatics"/>
        </authorList>
    </citation>
    <scope>NUCLEOTIDE SEQUENCE [LARGE SCALE GENOMIC DNA]</scope>
    <source>
        <strain evidence="2">Dakar</strain>
        <strain evidence="3">Dakar, Senegal</strain>
    </source>
</reference>
<dbReference type="WBParaSite" id="SCUD_0002207201-mRNA-1">
    <property type="protein sequence ID" value="SCUD_0002207201-mRNA-1"/>
    <property type="gene ID" value="SCUD_0002207201"/>
</dbReference>
<dbReference type="Proteomes" id="UP000279833">
    <property type="component" value="Unassembled WGS sequence"/>
</dbReference>
<sequence length="197" mass="22473">MPLRLVISNKANKCRLKQIRDNNKREVNLNYEDNERKLHLKSTPDLRDNTNYNNNKSNNISGLKTNVNLKKPHRIFTSAASKINLQRPRTKSDKKQRSQSDPRPVISRPIPAESSQFNKPTQDLTSLQFVNNIGPHKTNRQTLSPLLTSQVPQIKLSNLRPVSVTGNEEVGIWTEKPVESVQPGSKTVSHFKFQKCN</sequence>
<protein>
    <submittedName>
        <fullName evidence="2 4">Uncharacterized protein</fullName>
    </submittedName>
</protein>
<evidence type="ECO:0000313" key="2">
    <source>
        <dbReference type="EMBL" id="VDP77595.1"/>
    </source>
</evidence>
<feature type="region of interest" description="Disordered" evidence="1">
    <location>
        <begin position="40"/>
        <end position="119"/>
    </location>
</feature>
<gene>
    <name evidence="2" type="ORF">SCUD_LOCUS22069</name>
</gene>
<dbReference type="EMBL" id="UZAK01048268">
    <property type="protein sequence ID" value="VDP77595.1"/>
    <property type="molecule type" value="Genomic_DNA"/>
</dbReference>
<evidence type="ECO:0000313" key="3">
    <source>
        <dbReference type="Proteomes" id="UP000279833"/>
    </source>
</evidence>
<name>A0A183L411_9TREM</name>
<evidence type="ECO:0000256" key="1">
    <source>
        <dbReference type="SAM" id="MobiDB-lite"/>
    </source>
</evidence>
<feature type="compositionally biased region" description="Basic and acidic residues" evidence="1">
    <location>
        <begin position="90"/>
        <end position="100"/>
    </location>
</feature>
<reference evidence="4" key="1">
    <citation type="submission" date="2016-06" db="UniProtKB">
        <authorList>
            <consortium name="WormBaseParasite"/>
        </authorList>
    </citation>
    <scope>IDENTIFICATION</scope>
</reference>
<feature type="compositionally biased region" description="Low complexity" evidence="1">
    <location>
        <begin position="49"/>
        <end position="59"/>
    </location>
</feature>
<keyword evidence="3" id="KW-1185">Reference proteome</keyword>
<dbReference type="AlphaFoldDB" id="A0A183L411"/>
<proteinExistence type="predicted"/>
<accession>A0A183L411</accession>
<organism evidence="4">
    <name type="scientific">Schistosoma curassoni</name>
    <dbReference type="NCBI Taxonomy" id="6186"/>
    <lineage>
        <taxon>Eukaryota</taxon>
        <taxon>Metazoa</taxon>
        <taxon>Spiralia</taxon>
        <taxon>Lophotrochozoa</taxon>
        <taxon>Platyhelminthes</taxon>
        <taxon>Trematoda</taxon>
        <taxon>Digenea</taxon>
        <taxon>Strigeidida</taxon>
        <taxon>Schistosomatoidea</taxon>
        <taxon>Schistosomatidae</taxon>
        <taxon>Schistosoma</taxon>
    </lineage>
</organism>